<dbReference type="EC" id="2.3.-.-" evidence="4"/>
<proteinExistence type="predicted"/>
<dbReference type="InterPro" id="IPR051016">
    <property type="entry name" value="Diverse_Substrate_AcTransf"/>
</dbReference>
<dbReference type="InterPro" id="IPR016181">
    <property type="entry name" value="Acyl_CoA_acyltransferase"/>
</dbReference>
<dbReference type="Proteomes" id="UP001595613">
    <property type="component" value="Unassembled WGS sequence"/>
</dbReference>
<dbReference type="InterPro" id="IPR000182">
    <property type="entry name" value="GNAT_dom"/>
</dbReference>
<dbReference type="Gene3D" id="3.40.630.30">
    <property type="match status" value="1"/>
</dbReference>
<evidence type="ECO:0000313" key="4">
    <source>
        <dbReference type="EMBL" id="MFC3703258.1"/>
    </source>
</evidence>
<gene>
    <name evidence="4" type="ORF">ACFOOL_00640</name>
</gene>
<feature type="domain" description="N-acetyltransferase" evidence="3">
    <location>
        <begin position="6"/>
        <end position="160"/>
    </location>
</feature>
<sequence length="171" mass="18633">MPAPHLAIRPAAPGDAGLILAFIRALADYENLLGEVEATEADLARDLFGPDPKVFCDIAEWDGEPAGFALWFHTYSTFQGRHGIWLEDLYVDPALRGKGIGKALLVHLARRCLEGDLGRLEWWVLDWNDPSIRFYQAQGGVLQDEWTKVRIAGPALQKLGGAGASAAPVGD</sequence>
<evidence type="ECO:0000313" key="5">
    <source>
        <dbReference type="Proteomes" id="UP001595613"/>
    </source>
</evidence>
<reference evidence="5" key="1">
    <citation type="journal article" date="2019" name="Int. J. Syst. Evol. Microbiol.">
        <title>The Global Catalogue of Microorganisms (GCM) 10K type strain sequencing project: providing services to taxonomists for standard genome sequencing and annotation.</title>
        <authorList>
            <consortium name="The Broad Institute Genomics Platform"/>
            <consortium name="The Broad Institute Genome Sequencing Center for Infectious Disease"/>
            <person name="Wu L."/>
            <person name="Ma J."/>
        </authorList>
    </citation>
    <scope>NUCLEOTIDE SEQUENCE [LARGE SCALE GENOMIC DNA]</scope>
    <source>
        <strain evidence="5">KCTC 42281</strain>
    </source>
</reference>
<dbReference type="CDD" id="cd04301">
    <property type="entry name" value="NAT_SF"/>
    <property type="match status" value="1"/>
</dbReference>
<dbReference type="Pfam" id="PF00583">
    <property type="entry name" value="Acetyltransf_1"/>
    <property type="match status" value="1"/>
</dbReference>
<keyword evidence="1 4" id="KW-0808">Transferase</keyword>
<organism evidence="4 5">
    <name type="scientific">Devosia honganensis</name>
    <dbReference type="NCBI Taxonomy" id="1610527"/>
    <lineage>
        <taxon>Bacteria</taxon>
        <taxon>Pseudomonadati</taxon>
        <taxon>Pseudomonadota</taxon>
        <taxon>Alphaproteobacteria</taxon>
        <taxon>Hyphomicrobiales</taxon>
        <taxon>Devosiaceae</taxon>
        <taxon>Devosia</taxon>
    </lineage>
</organism>
<dbReference type="GO" id="GO:0016746">
    <property type="term" value="F:acyltransferase activity"/>
    <property type="evidence" value="ECO:0007669"/>
    <property type="project" value="UniProtKB-KW"/>
</dbReference>
<keyword evidence="5" id="KW-1185">Reference proteome</keyword>
<keyword evidence="2 4" id="KW-0012">Acyltransferase</keyword>
<dbReference type="EMBL" id="JBHRYD010000001">
    <property type="protein sequence ID" value="MFC3703258.1"/>
    <property type="molecule type" value="Genomic_DNA"/>
</dbReference>
<dbReference type="PANTHER" id="PTHR10545">
    <property type="entry name" value="DIAMINE N-ACETYLTRANSFERASE"/>
    <property type="match status" value="1"/>
</dbReference>
<dbReference type="SUPFAM" id="SSF55729">
    <property type="entry name" value="Acyl-CoA N-acyltransferases (Nat)"/>
    <property type="match status" value="1"/>
</dbReference>
<name>A0ABV7WYL2_9HYPH</name>
<accession>A0ABV7WYL2</accession>
<protein>
    <submittedName>
        <fullName evidence="4">GNAT family N-acetyltransferase</fullName>
        <ecNumber evidence="4">2.3.-.-</ecNumber>
    </submittedName>
</protein>
<dbReference type="RefSeq" id="WP_380093946.1">
    <property type="nucleotide sequence ID" value="NZ_JBHRYD010000001.1"/>
</dbReference>
<dbReference type="PANTHER" id="PTHR10545:SF29">
    <property type="entry name" value="GH14572P-RELATED"/>
    <property type="match status" value="1"/>
</dbReference>
<evidence type="ECO:0000256" key="1">
    <source>
        <dbReference type="ARBA" id="ARBA00022679"/>
    </source>
</evidence>
<comment type="caution">
    <text evidence="4">The sequence shown here is derived from an EMBL/GenBank/DDBJ whole genome shotgun (WGS) entry which is preliminary data.</text>
</comment>
<dbReference type="PROSITE" id="PS51186">
    <property type="entry name" value="GNAT"/>
    <property type="match status" value="1"/>
</dbReference>
<evidence type="ECO:0000256" key="2">
    <source>
        <dbReference type="ARBA" id="ARBA00023315"/>
    </source>
</evidence>
<evidence type="ECO:0000259" key="3">
    <source>
        <dbReference type="PROSITE" id="PS51186"/>
    </source>
</evidence>